<evidence type="ECO:0000313" key="11">
    <source>
        <dbReference type="EMBL" id="THU68721.1"/>
    </source>
</evidence>
<dbReference type="Proteomes" id="UP000317650">
    <property type="component" value="Chromosome 8"/>
</dbReference>
<dbReference type="Pfam" id="PF00096">
    <property type="entry name" value="zf-C2H2"/>
    <property type="match status" value="5"/>
</dbReference>
<feature type="domain" description="C2H2-type" evidence="10">
    <location>
        <begin position="279"/>
        <end position="303"/>
    </location>
</feature>
<reference evidence="11 12" key="1">
    <citation type="journal article" date="2019" name="Nat. Plants">
        <title>Genome sequencing of Musa balbisiana reveals subgenome evolution and function divergence in polyploid bananas.</title>
        <authorList>
            <person name="Yao X."/>
        </authorList>
    </citation>
    <scope>NUCLEOTIDE SEQUENCE [LARGE SCALE GENOMIC DNA]</scope>
    <source>
        <strain evidence="12">cv. DH-PKW</strain>
        <tissue evidence="11">Leaves</tissue>
    </source>
</reference>
<feature type="domain" description="C2H2-type" evidence="10">
    <location>
        <begin position="172"/>
        <end position="202"/>
    </location>
</feature>
<dbReference type="InterPro" id="IPR051061">
    <property type="entry name" value="Zinc_finger_trans_reg"/>
</dbReference>
<feature type="domain" description="C2H2-type" evidence="10">
    <location>
        <begin position="143"/>
        <end position="172"/>
    </location>
</feature>
<sequence length="453" mass="52348">MKSGSAYILYIDKLPQTLDLSVQLARLRSFRATAMVSDGSCSSGDEMMSNNEGADAMKKPPKRDIRRYYCQYCGICRSKKNLLRSHMLANHKFELEDAQSDEVEGINKVDRMKQYTCKECGASFRKPAHLKQHMQSHSVERPFSCPVDDCRASYRRKDHLTRHLLTHQGKLFACPIDNCNRKFGIKANMKRHMREIHEDESPCEGQKQYVCGESGCGRTFKYPSKLKKHEEAHVKMDCSEVVCCEPGCTKTFTNAECLKAHVRTCHQYAEFKMDCSEVVCCEPGCTKTFTNAECLKAHVRTCHQYAECEVCGTKQLKRNFKRHELKHELNEKTERIECNFKDCNCTFSNASNLRQHIRAIHEKLRPFTCQFSGCGKKFPYKHVRDKHEKSCVHDHVQGDFIETDERLRSRPRGGRKRKCMSVETLQRKRVVPLSGASVLDDGVDYLRWLLNEQ</sequence>
<dbReference type="PANTHER" id="PTHR46179">
    <property type="entry name" value="ZINC FINGER PROTEIN"/>
    <property type="match status" value="1"/>
</dbReference>
<dbReference type="GO" id="GO:0008270">
    <property type="term" value="F:zinc ion binding"/>
    <property type="evidence" value="ECO:0007669"/>
    <property type="project" value="UniProtKB-KW"/>
</dbReference>
<dbReference type="InterPro" id="IPR036236">
    <property type="entry name" value="Znf_C2H2_sf"/>
</dbReference>
<dbReference type="GO" id="GO:0006357">
    <property type="term" value="P:regulation of transcription by RNA polymerase II"/>
    <property type="evidence" value="ECO:0007669"/>
    <property type="project" value="TreeGrafter"/>
</dbReference>
<keyword evidence="6" id="KW-0805">Transcription regulation</keyword>
<dbReference type="GO" id="GO:0080084">
    <property type="term" value="F:5S rDNA binding"/>
    <property type="evidence" value="ECO:0007669"/>
    <property type="project" value="TreeGrafter"/>
</dbReference>
<evidence type="ECO:0000256" key="2">
    <source>
        <dbReference type="ARBA" id="ARBA00022723"/>
    </source>
</evidence>
<keyword evidence="7" id="KW-0804">Transcription</keyword>
<comment type="subcellular location">
    <subcellularLocation>
        <location evidence="1">Nucleus</location>
    </subcellularLocation>
</comment>
<feature type="domain" description="C2H2-type" evidence="10">
    <location>
        <begin position="336"/>
        <end position="366"/>
    </location>
</feature>
<gene>
    <name evidence="11" type="ORF">C4D60_Mb08t06840</name>
</gene>
<keyword evidence="3" id="KW-0677">Repeat</keyword>
<evidence type="ECO:0000256" key="8">
    <source>
        <dbReference type="ARBA" id="ARBA00023242"/>
    </source>
</evidence>
<evidence type="ECO:0000256" key="1">
    <source>
        <dbReference type="ARBA" id="ARBA00004123"/>
    </source>
</evidence>
<evidence type="ECO:0000259" key="10">
    <source>
        <dbReference type="PROSITE" id="PS50157"/>
    </source>
</evidence>
<evidence type="ECO:0000256" key="6">
    <source>
        <dbReference type="ARBA" id="ARBA00023015"/>
    </source>
</evidence>
<feature type="domain" description="C2H2-type" evidence="10">
    <location>
        <begin position="367"/>
        <end position="393"/>
    </location>
</feature>
<keyword evidence="2" id="KW-0479">Metal-binding</keyword>
<dbReference type="SUPFAM" id="SSF57667">
    <property type="entry name" value="beta-beta-alpha zinc fingers"/>
    <property type="match status" value="4"/>
</dbReference>
<evidence type="ECO:0000256" key="4">
    <source>
        <dbReference type="ARBA" id="ARBA00022771"/>
    </source>
</evidence>
<dbReference type="STRING" id="52838.A0A4S8K1V6"/>
<proteinExistence type="predicted"/>
<feature type="domain" description="C2H2-type" evidence="10">
    <location>
        <begin position="209"/>
        <end position="233"/>
    </location>
</feature>
<dbReference type="EMBL" id="PYDT01000002">
    <property type="protein sequence ID" value="THU68721.1"/>
    <property type="molecule type" value="Genomic_DNA"/>
</dbReference>
<protein>
    <recommendedName>
        <fullName evidence="10">C2H2-type domain-containing protein</fullName>
    </recommendedName>
</protein>
<comment type="caution">
    <text evidence="11">The sequence shown here is derived from an EMBL/GenBank/DDBJ whole genome shotgun (WGS) entry which is preliminary data.</text>
</comment>
<evidence type="ECO:0000256" key="9">
    <source>
        <dbReference type="PROSITE-ProRule" id="PRU00042"/>
    </source>
</evidence>
<evidence type="ECO:0000256" key="7">
    <source>
        <dbReference type="ARBA" id="ARBA00023163"/>
    </source>
</evidence>
<feature type="domain" description="C2H2-type" evidence="10">
    <location>
        <begin position="115"/>
        <end position="142"/>
    </location>
</feature>
<accession>A0A4S8K1V6</accession>
<keyword evidence="12" id="KW-1185">Reference proteome</keyword>
<name>A0A4S8K1V6_MUSBA</name>
<keyword evidence="4 9" id="KW-0863">Zinc-finger</keyword>
<dbReference type="SMART" id="SM00355">
    <property type="entry name" value="ZnF_C2H2"/>
    <property type="match status" value="10"/>
</dbReference>
<evidence type="ECO:0000256" key="5">
    <source>
        <dbReference type="ARBA" id="ARBA00022833"/>
    </source>
</evidence>
<feature type="domain" description="C2H2-type" evidence="10">
    <location>
        <begin position="242"/>
        <end position="266"/>
    </location>
</feature>
<dbReference type="Gene3D" id="3.30.160.60">
    <property type="entry name" value="Classic Zinc Finger"/>
    <property type="match status" value="5"/>
</dbReference>
<dbReference type="FunFam" id="3.30.160.60:FF:000100">
    <property type="entry name" value="Zinc finger 45-like"/>
    <property type="match status" value="1"/>
</dbReference>
<dbReference type="PROSITE" id="PS50157">
    <property type="entry name" value="ZINC_FINGER_C2H2_2"/>
    <property type="match status" value="8"/>
</dbReference>
<organism evidence="11 12">
    <name type="scientific">Musa balbisiana</name>
    <name type="common">Banana</name>
    <dbReference type="NCBI Taxonomy" id="52838"/>
    <lineage>
        <taxon>Eukaryota</taxon>
        <taxon>Viridiplantae</taxon>
        <taxon>Streptophyta</taxon>
        <taxon>Embryophyta</taxon>
        <taxon>Tracheophyta</taxon>
        <taxon>Spermatophyta</taxon>
        <taxon>Magnoliopsida</taxon>
        <taxon>Liliopsida</taxon>
        <taxon>Zingiberales</taxon>
        <taxon>Musaceae</taxon>
        <taxon>Musa</taxon>
    </lineage>
</organism>
<keyword evidence="5" id="KW-0862">Zinc</keyword>
<dbReference type="GO" id="GO:0003700">
    <property type="term" value="F:DNA-binding transcription factor activity"/>
    <property type="evidence" value="ECO:0007669"/>
    <property type="project" value="TreeGrafter"/>
</dbReference>
<dbReference type="GO" id="GO:0005730">
    <property type="term" value="C:nucleolus"/>
    <property type="evidence" value="ECO:0007669"/>
    <property type="project" value="TreeGrafter"/>
</dbReference>
<evidence type="ECO:0000313" key="12">
    <source>
        <dbReference type="Proteomes" id="UP000317650"/>
    </source>
</evidence>
<keyword evidence="8" id="KW-0539">Nucleus</keyword>
<dbReference type="PANTHER" id="PTHR46179:SF13">
    <property type="entry name" value="C2H2-TYPE DOMAIN-CONTAINING PROTEIN"/>
    <property type="match status" value="1"/>
</dbReference>
<dbReference type="PROSITE" id="PS00028">
    <property type="entry name" value="ZINC_FINGER_C2H2_1"/>
    <property type="match status" value="8"/>
</dbReference>
<dbReference type="AlphaFoldDB" id="A0A4S8K1V6"/>
<dbReference type="InterPro" id="IPR013087">
    <property type="entry name" value="Znf_C2H2_type"/>
</dbReference>
<evidence type="ECO:0000256" key="3">
    <source>
        <dbReference type="ARBA" id="ARBA00022737"/>
    </source>
</evidence>